<evidence type="ECO:0000256" key="1">
    <source>
        <dbReference type="SAM" id="Phobius"/>
    </source>
</evidence>
<sequence>MKSFFDAFWCTYKDNPLEGRNGIIASFCPQVFGLYVVKLCICLALVGGVQLLMSLALVLEALENLKFLKFASSLRPHLHSNENDAIGFYPDIISFNVKLILLMLPELQYVYWRVL</sequence>
<name>A0A1X7TRS1_AMPQE</name>
<feature type="transmembrane region" description="Helical" evidence="1">
    <location>
        <begin position="35"/>
        <end position="59"/>
    </location>
</feature>
<proteinExistence type="predicted"/>
<keyword evidence="1" id="KW-0472">Membrane</keyword>
<organism evidence="2">
    <name type="scientific">Amphimedon queenslandica</name>
    <name type="common">Sponge</name>
    <dbReference type="NCBI Taxonomy" id="400682"/>
    <lineage>
        <taxon>Eukaryota</taxon>
        <taxon>Metazoa</taxon>
        <taxon>Porifera</taxon>
        <taxon>Demospongiae</taxon>
        <taxon>Heteroscleromorpha</taxon>
        <taxon>Haplosclerida</taxon>
        <taxon>Niphatidae</taxon>
        <taxon>Amphimedon</taxon>
    </lineage>
</organism>
<keyword evidence="1" id="KW-1133">Transmembrane helix</keyword>
<dbReference type="InParanoid" id="A0A1X7TRS1"/>
<dbReference type="EnsemblMetazoa" id="Aqu2.1.17862_001">
    <property type="protein sequence ID" value="Aqu2.1.17862_001"/>
    <property type="gene ID" value="Aqu2.1.17862"/>
</dbReference>
<accession>A0A1X7TRS1</accession>
<keyword evidence="1" id="KW-0812">Transmembrane</keyword>
<protein>
    <submittedName>
        <fullName evidence="2">Uncharacterized protein</fullName>
    </submittedName>
</protein>
<dbReference type="AlphaFoldDB" id="A0A1X7TRS1"/>
<evidence type="ECO:0000313" key="2">
    <source>
        <dbReference type="EnsemblMetazoa" id="Aqu2.1.17862_001"/>
    </source>
</evidence>
<dbReference type="OrthoDB" id="271325at2759"/>
<dbReference type="STRING" id="400682.A0A1X7TRS1"/>
<reference evidence="2" key="1">
    <citation type="submission" date="2017-05" db="UniProtKB">
        <authorList>
            <consortium name="EnsemblMetazoa"/>
        </authorList>
    </citation>
    <scope>IDENTIFICATION</scope>
</reference>